<sequence>MYLLAFPLFKPNDTTLSLSLKFYESEVQVRASGELLAILENERVVEQNDCRSVSIHANFLEHNSMSVNIAEKAASCISMDLAYVYEMVSYLFFAVVILRIKIGFKFDSIAVKQKDIVISSSK</sequence>
<comment type="caution">
    <text evidence="1">The sequence shown here is derived from an EMBL/GenBank/DDBJ whole genome shotgun (WGS) entry which is preliminary data.</text>
</comment>
<evidence type="ECO:0000313" key="1">
    <source>
        <dbReference type="EMBL" id="KAI3786902.1"/>
    </source>
</evidence>
<name>A0ACB9GU42_9ASTR</name>
<keyword evidence="2" id="KW-1185">Reference proteome</keyword>
<reference evidence="1 2" key="2">
    <citation type="journal article" date="2022" name="Mol. Ecol. Resour.">
        <title>The genomes of chicory, endive, great burdock and yacon provide insights into Asteraceae paleo-polyploidization history and plant inulin production.</title>
        <authorList>
            <person name="Fan W."/>
            <person name="Wang S."/>
            <person name="Wang H."/>
            <person name="Wang A."/>
            <person name="Jiang F."/>
            <person name="Liu H."/>
            <person name="Zhao H."/>
            <person name="Xu D."/>
            <person name="Zhang Y."/>
        </authorList>
    </citation>
    <scope>NUCLEOTIDE SEQUENCE [LARGE SCALE GENOMIC DNA]</scope>
    <source>
        <strain evidence="2">cv. Yunnan</strain>
        <tissue evidence="1">Leaves</tissue>
    </source>
</reference>
<accession>A0ACB9GU42</accession>
<evidence type="ECO:0000313" key="2">
    <source>
        <dbReference type="Proteomes" id="UP001056120"/>
    </source>
</evidence>
<dbReference type="EMBL" id="CM042030">
    <property type="protein sequence ID" value="KAI3786902.1"/>
    <property type="molecule type" value="Genomic_DNA"/>
</dbReference>
<organism evidence="1 2">
    <name type="scientific">Smallanthus sonchifolius</name>
    <dbReference type="NCBI Taxonomy" id="185202"/>
    <lineage>
        <taxon>Eukaryota</taxon>
        <taxon>Viridiplantae</taxon>
        <taxon>Streptophyta</taxon>
        <taxon>Embryophyta</taxon>
        <taxon>Tracheophyta</taxon>
        <taxon>Spermatophyta</taxon>
        <taxon>Magnoliopsida</taxon>
        <taxon>eudicotyledons</taxon>
        <taxon>Gunneridae</taxon>
        <taxon>Pentapetalae</taxon>
        <taxon>asterids</taxon>
        <taxon>campanulids</taxon>
        <taxon>Asterales</taxon>
        <taxon>Asteraceae</taxon>
        <taxon>Asteroideae</taxon>
        <taxon>Heliantheae alliance</taxon>
        <taxon>Millerieae</taxon>
        <taxon>Smallanthus</taxon>
    </lineage>
</organism>
<dbReference type="Proteomes" id="UP001056120">
    <property type="component" value="Linkage Group LG13"/>
</dbReference>
<reference evidence="2" key="1">
    <citation type="journal article" date="2022" name="Mol. Ecol. Resour.">
        <title>The genomes of chicory, endive, great burdock and yacon provide insights into Asteraceae palaeo-polyploidization history and plant inulin production.</title>
        <authorList>
            <person name="Fan W."/>
            <person name="Wang S."/>
            <person name="Wang H."/>
            <person name="Wang A."/>
            <person name="Jiang F."/>
            <person name="Liu H."/>
            <person name="Zhao H."/>
            <person name="Xu D."/>
            <person name="Zhang Y."/>
        </authorList>
    </citation>
    <scope>NUCLEOTIDE SEQUENCE [LARGE SCALE GENOMIC DNA]</scope>
    <source>
        <strain evidence="2">cv. Yunnan</strain>
    </source>
</reference>
<protein>
    <submittedName>
        <fullName evidence="1">Uncharacterized protein</fullName>
    </submittedName>
</protein>
<proteinExistence type="predicted"/>
<gene>
    <name evidence="1" type="ORF">L1987_40972</name>
</gene>